<proteinExistence type="predicted"/>
<dbReference type="AlphaFoldDB" id="A0A0M4N913"/>
<name>A0A0M4N913_LEPIR</name>
<organism evidence="1">
    <name type="scientific">Leptospira interrogans serovar Hardjo str. Norma</name>
    <dbReference type="NCBI Taxonomy" id="1279460"/>
    <lineage>
        <taxon>Bacteria</taxon>
        <taxon>Pseudomonadati</taxon>
        <taxon>Spirochaetota</taxon>
        <taxon>Spirochaetia</taxon>
        <taxon>Leptospirales</taxon>
        <taxon>Leptospiraceae</taxon>
        <taxon>Leptospira</taxon>
    </lineage>
</organism>
<gene>
    <name evidence="1" type="ORF">G436_2298</name>
</gene>
<dbReference type="EMBL" id="CP012603">
    <property type="protein sequence ID" value="ALE39477.1"/>
    <property type="molecule type" value="Genomic_DNA"/>
</dbReference>
<evidence type="ECO:0000313" key="1">
    <source>
        <dbReference type="EMBL" id="ALE39477.1"/>
    </source>
</evidence>
<reference evidence="1 2" key="1">
    <citation type="journal article" date="2015" name="Genome Announc.">
        <title>Whole-Genome Sequence of Leptospira interrogans Serovar Hardjo Subtype Hardjoprajitno Strain Norma, Isolated from Cattle in a Leptospirosis Outbreak in Brazil.</title>
        <authorList>
            <person name="Cosate M.R."/>
            <person name="Soares S.C."/>
            <person name="Mendes T.A."/>
            <person name="Raittz R.T."/>
            <person name="Moreira E.C."/>
            <person name="Leite R."/>
            <person name="Fernandes G.R."/>
            <person name="Haddad J.P."/>
            <person name="Ortega J.M."/>
        </authorList>
    </citation>
    <scope>NUCLEOTIDE SEQUENCE [LARGE SCALE GENOMIC DNA]</scope>
    <source>
        <strain evidence="1 2">Norma</strain>
    </source>
</reference>
<dbReference type="Proteomes" id="UP000056502">
    <property type="component" value="Chromosome I"/>
</dbReference>
<evidence type="ECO:0000313" key="2">
    <source>
        <dbReference type="Proteomes" id="UP000056502"/>
    </source>
</evidence>
<protein>
    <submittedName>
        <fullName evidence="1">Uncharacterized protein</fullName>
    </submittedName>
</protein>
<sequence>MNWLENFGIFHNKPFYSESFPHVENRLVNRQENYWDGYSFKMWELLQIWILLLNL</sequence>
<accession>A0A0M4N913</accession>